<evidence type="ECO:0000313" key="2">
    <source>
        <dbReference type="Proteomes" id="UP000515514"/>
    </source>
</evidence>
<accession>A0A7G8PQQ6</accession>
<proteinExistence type="predicted"/>
<dbReference type="KEGG" id="alti:ALE3EI_0081"/>
<organism evidence="1 2">
    <name type="scientific">Constantimarinum furrinae</name>
    <dbReference type="NCBI Taxonomy" id="2562285"/>
    <lineage>
        <taxon>Bacteria</taxon>
        <taxon>Pseudomonadati</taxon>
        <taxon>Bacteroidota</taxon>
        <taxon>Flavobacteriia</taxon>
        <taxon>Flavobacteriales</taxon>
        <taxon>Flavobacteriaceae</taxon>
        <taxon>Altibacter/Constantimarinum group</taxon>
        <taxon>Constantimarinum</taxon>
    </lineage>
</organism>
<dbReference type="RefSeq" id="WP_222614543.1">
    <property type="nucleotide sequence ID" value="NZ_CP052909.1"/>
</dbReference>
<sequence length="296" mass="34933">MKYFFLSFIVFTLTGCSEKKAEVHNSTTESTSAERQQLIEAPSSFFPEEKAKVLVVGTFHMNYPGLDAHKTTPEDQIDVLKEPKKSEIDELVAYIKKFNPTKIALEANPNWETMEKYRKYREGEFGEERDERFQLGMRIAMELDLDTLYAVNSYSLKRDMYVQDSVALEKLVGNIDWKREDRYWDYVQNWFDYEDKLPSRVNLLDYFKHMNSRESHNYGYGLYLLGNFKSENNQGADNLSIWWYNRNLRIFRNIQGITESPEDRILVIMGNGHAAILRQLFETSPEYEFVEFDSLD</sequence>
<gene>
    <name evidence="1" type="ORF">ALE3EI_0081</name>
</gene>
<protein>
    <submittedName>
        <fullName evidence="1">Uncharacterized protein</fullName>
    </submittedName>
</protein>
<dbReference type="PROSITE" id="PS51257">
    <property type="entry name" value="PROKAR_LIPOPROTEIN"/>
    <property type="match status" value="1"/>
</dbReference>
<reference evidence="1 2" key="1">
    <citation type="submission" date="2020-04" db="EMBL/GenBank/DDBJ databases">
        <title>Genome sequence of Altibacter aquimarinus strain ALE3EI.</title>
        <authorList>
            <person name="Oh H.-M."/>
            <person name="Jang D."/>
        </authorList>
    </citation>
    <scope>NUCLEOTIDE SEQUENCE [LARGE SCALE GENOMIC DNA]</scope>
    <source>
        <strain evidence="1 2">ALE3EI</strain>
    </source>
</reference>
<keyword evidence="2" id="KW-1185">Reference proteome</keyword>
<dbReference type="AlphaFoldDB" id="A0A7G8PQQ6"/>
<name>A0A7G8PQQ6_9FLAO</name>
<dbReference type="Pfam" id="PF18950">
    <property type="entry name" value="DUF5694"/>
    <property type="match status" value="1"/>
</dbReference>
<evidence type="ECO:0000313" key="1">
    <source>
        <dbReference type="EMBL" id="QNJ96672.1"/>
    </source>
</evidence>
<dbReference type="InterPro" id="IPR043749">
    <property type="entry name" value="DUF5694"/>
</dbReference>
<dbReference type="EMBL" id="CP052909">
    <property type="protein sequence ID" value="QNJ96672.1"/>
    <property type="molecule type" value="Genomic_DNA"/>
</dbReference>
<dbReference type="Proteomes" id="UP000515514">
    <property type="component" value="Chromosome"/>
</dbReference>